<dbReference type="PANTHER" id="PTHR11257:SF12">
    <property type="entry name" value="EJACULATORY BULB-SPECIFIC PROTEIN 3-RELATED"/>
    <property type="match status" value="1"/>
</dbReference>
<dbReference type="AlphaFoldDB" id="A0AA38I1M9"/>
<accession>A0AA38I1M9</accession>
<name>A0AA38I1M9_9CUCU</name>
<dbReference type="Pfam" id="PF03392">
    <property type="entry name" value="OS-D"/>
    <property type="match status" value="1"/>
</dbReference>
<sequence>MKTFILIALVAIIGVAWARPDEKYTEIYDNVDLDEILNSERLLKNYFNCLMDRGNCSPDGEELKKAIPDALQNECAKCNEKQKNGSRKVIRFLIKNKNDWWKELEAKYDKDGIYKKKYQAELEKEGIVL</sequence>
<evidence type="ECO:0000313" key="2">
    <source>
        <dbReference type="EMBL" id="KAJ3648853.1"/>
    </source>
</evidence>
<dbReference type="Proteomes" id="UP001168821">
    <property type="component" value="Unassembled WGS sequence"/>
</dbReference>
<evidence type="ECO:0000256" key="1">
    <source>
        <dbReference type="SAM" id="SignalP"/>
    </source>
</evidence>
<reference evidence="2" key="1">
    <citation type="journal article" date="2023" name="G3 (Bethesda)">
        <title>Whole genome assemblies of Zophobas morio and Tenebrio molitor.</title>
        <authorList>
            <person name="Kaur S."/>
            <person name="Stinson S.A."/>
            <person name="diCenzo G.C."/>
        </authorList>
    </citation>
    <scope>NUCLEOTIDE SEQUENCE</scope>
    <source>
        <strain evidence="2">QUZm001</strain>
    </source>
</reference>
<feature type="chain" id="PRO_5041293354" description="Chemosensory protein" evidence="1">
    <location>
        <begin position="19"/>
        <end position="129"/>
    </location>
</feature>
<keyword evidence="3" id="KW-1185">Reference proteome</keyword>
<dbReference type="PANTHER" id="PTHR11257">
    <property type="entry name" value="CHEMOSENSORY PROTEIN-RELATED"/>
    <property type="match status" value="1"/>
</dbReference>
<feature type="signal peptide" evidence="1">
    <location>
        <begin position="1"/>
        <end position="18"/>
    </location>
</feature>
<dbReference type="EMBL" id="JALNTZ010000006">
    <property type="protein sequence ID" value="KAJ3648853.1"/>
    <property type="molecule type" value="Genomic_DNA"/>
</dbReference>
<keyword evidence="1" id="KW-0732">Signal</keyword>
<organism evidence="2 3">
    <name type="scientific">Zophobas morio</name>
    <dbReference type="NCBI Taxonomy" id="2755281"/>
    <lineage>
        <taxon>Eukaryota</taxon>
        <taxon>Metazoa</taxon>
        <taxon>Ecdysozoa</taxon>
        <taxon>Arthropoda</taxon>
        <taxon>Hexapoda</taxon>
        <taxon>Insecta</taxon>
        <taxon>Pterygota</taxon>
        <taxon>Neoptera</taxon>
        <taxon>Endopterygota</taxon>
        <taxon>Coleoptera</taxon>
        <taxon>Polyphaga</taxon>
        <taxon>Cucujiformia</taxon>
        <taxon>Tenebrionidae</taxon>
        <taxon>Zophobas</taxon>
    </lineage>
</organism>
<evidence type="ECO:0008006" key="4">
    <source>
        <dbReference type="Google" id="ProtNLM"/>
    </source>
</evidence>
<dbReference type="InterPro" id="IPR036682">
    <property type="entry name" value="OS_D_A10/PebIII_sf"/>
</dbReference>
<dbReference type="SUPFAM" id="SSF100910">
    <property type="entry name" value="Chemosensory protein Csp2"/>
    <property type="match status" value="1"/>
</dbReference>
<proteinExistence type="predicted"/>
<comment type="caution">
    <text evidence="2">The sequence shown here is derived from an EMBL/GenBank/DDBJ whole genome shotgun (WGS) entry which is preliminary data.</text>
</comment>
<evidence type="ECO:0000313" key="3">
    <source>
        <dbReference type="Proteomes" id="UP001168821"/>
    </source>
</evidence>
<protein>
    <recommendedName>
        <fullName evidence="4">Chemosensory protein</fullName>
    </recommendedName>
</protein>
<dbReference type="Gene3D" id="1.10.2080.10">
    <property type="entry name" value="Insect odorant-binding protein A10/Ejaculatory bulb-specific protein 3"/>
    <property type="match status" value="1"/>
</dbReference>
<dbReference type="InterPro" id="IPR005055">
    <property type="entry name" value="A10/PebIII"/>
</dbReference>
<gene>
    <name evidence="2" type="ORF">Zmor_020624</name>
</gene>